<dbReference type="FunFam" id="3.40.50.300:FF:000032">
    <property type="entry name" value="Export ABC transporter ATP-binding protein"/>
    <property type="match status" value="1"/>
</dbReference>
<dbReference type="SMART" id="SM00382">
    <property type="entry name" value="AAA"/>
    <property type="match status" value="1"/>
</dbReference>
<dbReference type="Gene3D" id="3.40.50.300">
    <property type="entry name" value="P-loop containing nucleotide triphosphate hydrolases"/>
    <property type="match status" value="1"/>
</dbReference>
<dbReference type="InterPro" id="IPR027417">
    <property type="entry name" value="P-loop_NTPase"/>
</dbReference>
<evidence type="ECO:0000256" key="6">
    <source>
        <dbReference type="ARBA" id="ARBA00022840"/>
    </source>
</evidence>
<sequence>MGVLADVKIISMKGVGKCYSHNRALIPVIRNVDFELGVGDTCAIIGPSGSGKSTLLNLIGLLDFADEGEYLLMGQPVCAMHSDELAALRKMHIGFVFQNFNLIPRLSVIKNVALPLRYRGIDRNQSMAQALQMLQRVGMAQRAHSMPADLSGGQKQRVAIARALVGQPSLILADEPTGSLDGQTASAILELLLSIQQEQRVTLVVVTHDHQVAQLMHRQVMVHGGRVEEVRKCEP</sequence>
<dbReference type="PANTHER" id="PTHR24220:SF86">
    <property type="entry name" value="ABC TRANSPORTER ABCH.1"/>
    <property type="match status" value="1"/>
</dbReference>
<dbReference type="PANTHER" id="PTHR24220">
    <property type="entry name" value="IMPORT ATP-BINDING PROTEIN"/>
    <property type="match status" value="1"/>
</dbReference>
<feature type="domain" description="ABC transporter" evidence="9">
    <location>
        <begin position="10"/>
        <end position="235"/>
    </location>
</feature>
<evidence type="ECO:0000256" key="4">
    <source>
        <dbReference type="ARBA" id="ARBA00022692"/>
    </source>
</evidence>
<evidence type="ECO:0000256" key="7">
    <source>
        <dbReference type="ARBA" id="ARBA00023136"/>
    </source>
</evidence>
<keyword evidence="4" id="KW-0812">Transmembrane</keyword>
<dbReference type="GO" id="GO:1902495">
    <property type="term" value="C:transmembrane transporter complex"/>
    <property type="evidence" value="ECO:0007669"/>
    <property type="project" value="UniProtKB-ARBA"/>
</dbReference>
<accession>A0A449INW5</accession>
<dbReference type="GO" id="GO:0005524">
    <property type="term" value="F:ATP binding"/>
    <property type="evidence" value="ECO:0007669"/>
    <property type="project" value="UniProtKB-KW"/>
</dbReference>
<evidence type="ECO:0000256" key="8">
    <source>
        <dbReference type="ARBA" id="ARBA00038388"/>
    </source>
</evidence>
<keyword evidence="3" id="KW-1003">Cell membrane</keyword>
<dbReference type="RefSeq" id="WP_133144796.1">
    <property type="nucleotide sequence ID" value="NZ_CAACYJ010000040.1"/>
</dbReference>
<evidence type="ECO:0000256" key="5">
    <source>
        <dbReference type="ARBA" id="ARBA00022741"/>
    </source>
</evidence>
<organism evidence="10 11">
    <name type="scientific">Pseudomonas fragi</name>
    <dbReference type="NCBI Taxonomy" id="296"/>
    <lineage>
        <taxon>Bacteria</taxon>
        <taxon>Pseudomonadati</taxon>
        <taxon>Pseudomonadota</taxon>
        <taxon>Gammaproteobacteria</taxon>
        <taxon>Pseudomonadales</taxon>
        <taxon>Pseudomonadaceae</taxon>
        <taxon>Pseudomonas</taxon>
    </lineage>
</organism>
<keyword evidence="6 10" id="KW-0067">ATP-binding</keyword>
<dbReference type="InterPro" id="IPR017911">
    <property type="entry name" value="MacB-like_ATP-bd"/>
</dbReference>
<reference evidence="10 11" key="1">
    <citation type="submission" date="2019-02" db="EMBL/GenBank/DDBJ databases">
        <authorList>
            <consortium name="Pathogen Informatics"/>
        </authorList>
    </citation>
    <scope>NUCLEOTIDE SEQUENCE [LARGE SCALE GENOMIC DNA]</scope>
    <source>
        <strain evidence="10 11">3012STDY7103891</strain>
    </source>
</reference>
<dbReference type="InterPro" id="IPR017871">
    <property type="entry name" value="ABC_transporter-like_CS"/>
</dbReference>
<protein>
    <submittedName>
        <fullName evidence="10">ABC transporter ATP-binding protein</fullName>
        <ecNumber evidence="10">3.6.3.-</ecNumber>
    </submittedName>
</protein>
<dbReference type="GO" id="GO:0022857">
    <property type="term" value="F:transmembrane transporter activity"/>
    <property type="evidence" value="ECO:0007669"/>
    <property type="project" value="TreeGrafter"/>
</dbReference>
<name>A0A449INW5_PSEFR</name>
<dbReference type="InterPro" id="IPR003593">
    <property type="entry name" value="AAA+_ATPase"/>
</dbReference>
<dbReference type="GO" id="GO:0005886">
    <property type="term" value="C:plasma membrane"/>
    <property type="evidence" value="ECO:0007669"/>
    <property type="project" value="UniProtKB-SubCell"/>
</dbReference>
<keyword evidence="2" id="KW-0813">Transport</keyword>
<evidence type="ECO:0000256" key="1">
    <source>
        <dbReference type="ARBA" id="ARBA00004429"/>
    </source>
</evidence>
<evidence type="ECO:0000259" key="9">
    <source>
        <dbReference type="PROSITE" id="PS50893"/>
    </source>
</evidence>
<dbReference type="EC" id="3.6.3.-" evidence="10"/>
<keyword evidence="7" id="KW-0472">Membrane</keyword>
<dbReference type="SUPFAM" id="SSF52540">
    <property type="entry name" value="P-loop containing nucleoside triphosphate hydrolases"/>
    <property type="match status" value="1"/>
</dbReference>
<evidence type="ECO:0000256" key="3">
    <source>
        <dbReference type="ARBA" id="ARBA00022475"/>
    </source>
</evidence>
<keyword evidence="5" id="KW-0547">Nucleotide-binding</keyword>
<proteinExistence type="inferred from homology"/>
<dbReference type="Proteomes" id="UP000330809">
    <property type="component" value="Unassembled WGS sequence"/>
</dbReference>
<evidence type="ECO:0000256" key="2">
    <source>
        <dbReference type="ARBA" id="ARBA00022448"/>
    </source>
</evidence>
<dbReference type="InterPro" id="IPR015854">
    <property type="entry name" value="ABC_transpr_LolD-like"/>
</dbReference>
<gene>
    <name evidence="10" type="primary">lolD_2</name>
    <name evidence="10" type="ORF">NCTC10754_03726</name>
</gene>
<comment type="subcellular location">
    <subcellularLocation>
        <location evidence="1">Cell inner membrane</location>
        <topology evidence="1">Multi-pass membrane protein</topology>
    </subcellularLocation>
</comment>
<evidence type="ECO:0000313" key="10">
    <source>
        <dbReference type="EMBL" id="VFB21085.1"/>
    </source>
</evidence>
<keyword evidence="10" id="KW-0378">Hydrolase</keyword>
<dbReference type="InterPro" id="IPR003439">
    <property type="entry name" value="ABC_transporter-like_ATP-bd"/>
</dbReference>
<dbReference type="EMBL" id="CAACYJ010000040">
    <property type="protein sequence ID" value="VFB21085.1"/>
    <property type="molecule type" value="Genomic_DNA"/>
</dbReference>
<dbReference type="PROSITE" id="PS00211">
    <property type="entry name" value="ABC_TRANSPORTER_1"/>
    <property type="match status" value="1"/>
</dbReference>
<evidence type="ECO:0000313" key="11">
    <source>
        <dbReference type="Proteomes" id="UP000330809"/>
    </source>
</evidence>
<dbReference type="Pfam" id="PF00005">
    <property type="entry name" value="ABC_tran"/>
    <property type="match status" value="1"/>
</dbReference>
<dbReference type="PROSITE" id="PS50893">
    <property type="entry name" value="ABC_TRANSPORTER_2"/>
    <property type="match status" value="1"/>
</dbReference>
<comment type="similarity">
    <text evidence="8">Belongs to the ABC transporter superfamily. Macrolide exporter (TC 3.A.1.122) family.</text>
</comment>
<dbReference type="AlphaFoldDB" id="A0A449INW5"/>
<dbReference type="CDD" id="cd03255">
    <property type="entry name" value="ABC_MJ0796_LolCDE_FtsE"/>
    <property type="match status" value="1"/>
</dbReference>
<dbReference type="GO" id="GO:0016887">
    <property type="term" value="F:ATP hydrolysis activity"/>
    <property type="evidence" value="ECO:0007669"/>
    <property type="project" value="InterPro"/>
</dbReference>